<dbReference type="STRING" id="482461.SAMN05216244_3078"/>
<organism evidence="3 4">
    <name type="scientific">Sediminibacillus halophilus</name>
    <dbReference type="NCBI Taxonomy" id="482461"/>
    <lineage>
        <taxon>Bacteria</taxon>
        <taxon>Bacillati</taxon>
        <taxon>Bacillota</taxon>
        <taxon>Bacilli</taxon>
        <taxon>Bacillales</taxon>
        <taxon>Bacillaceae</taxon>
        <taxon>Sediminibacillus</taxon>
    </lineage>
</organism>
<dbReference type="AlphaFoldDB" id="A0A1G9V0T0"/>
<sequence length="61" mass="6414">MDKQRGMWIPLIASVGIGAAAYYSMTKGQGLGKTIQQSMPMMSGITGQGGNAHSPQAQNLF</sequence>
<keyword evidence="2" id="KW-1133">Transmembrane helix</keyword>
<dbReference type="RefSeq" id="WP_026569204.1">
    <property type="nucleotide sequence ID" value="NZ_FNHF01000004.1"/>
</dbReference>
<feature type="region of interest" description="Disordered" evidence="1">
    <location>
        <begin position="42"/>
        <end position="61"/>
    </location>
</feature>
<evidence type="ECO:0000256" key="2">
    <source>
        <dbReference type="SAM" id="Phobius"/>
    </source>
</evidence>
<evidence type="ECO:0000313" key="3">
    <source>
        <dbReference type="EMBL" id="SDM65680.1"/>
    </source>
</evidence>
<gene>
    <name evidence="3" type="ORF">SAMN05216244_3078</name>
</gene>
<keyword evidence="2" id="KW-0472">Membrane</keyword>
<reference evidence="4" key="1">
    <citation type="submission" date="2016-10" db="EMBL/GenBank/DDBJ databases">
        <authorList>
            <person name="Varghese N."/>
            <person name="Submissions S."/>
        </authorList>
    </citation>
    <scope>NUCLEOTIDE SEQUENCE [LARGE SCALE GENOMIC DNA]</scope>
    <source>
        <strain evidence="4">CGMCC 1.6199</strain>
    </source>
</reference>
<feature type="transmembrane region" description="Helical" evidence="2">
    <location>
        <begin position="6"/>
        <end position="25"/>
    </location>
</feature>
<dbReference type="Proteomes" id="UP000182347">
    <property type="component" value="Unassembled WGS sequence"/>
</dbReference>
<dbReference type="EMBL" id="FNHF01000004">
    <property type="protein sequence ID" value="SDM65680.1"/>
    <property type="molecule type" value="Genomic_DNA"/>
</dbReference>
<evidence type="ECO:0000256" key="1">
    <source>
        <dbReference type="SAM" id="MobiDB-lite"/>
    </source>
</evidence>
<keyword evidence="4" id="KW-1185">Reference proteome</keyword>
<keyword evidence="2" id="KW-0812">Transmembrane</keyword>
<evidence type="ECO:0000313" key="4">
    <source>
        <dbReference type="Proteomes" id="UP000182347"/>
    </source>
</evidence>
<accession>A0A1G9V0T0</accession>
<protein>
    <submittedName>
        <fullName evidence="3">Uncharacterized protein</fullName>
    </submittedName>
</protein>
<name>A0A1G9V0T0_9BACI</name>
<proteinExistence type="predicted"/>
<dbReference type="OrthoDB" id="2991071at2"/>
<feature type="compositionally biased region" description="Polar residues" evidence="1">
    <location>
        <begin position="51"/>
        <end position="61"/>
    </location>
</feature>